<dbReference type="InterPro" id="IPR001343">
    <property type="entry name" value="Hemolysn_Ca-bd"/>
</dbReference>
<evidence type="ECO:0000256" key="4">
    <source>
        <dbReference type="ARBA" id="ARBA00022737"/>
    </source>
</evidence>
<dbReference type="EMBL" id="JAUSVS010000002">
    <property type="protein sequence ID" value="MDQ0463543.1"/>
    <property type="molecule type" value="Genomic_DNA"/>
</dbReference>
<feature type="compositionally biased region" description="Low complexity" evidence="5">
    <location>
        <begin position="1642"/>
        <end position="1661"/>
    </location>
</feature>
<evidence type="ECO:0000256" key="2">
    <source>
        <dbReference type="ARBA" id="ARBA00004613"/>
    </source>
</evidence>
<proteinExistence type="predicted"/>
<dbReference type="PRINTS" id="PR00313">
    <property type="entry name" value="CABNDNGRPT"/>
</dbReference>
<dbReference type="SUPFAM" id="SSF51120">
    <property type="entry name" value="beta-Roll"/>
    <property type="match status" value="3"/>
</dbReference>
<dbReference type="Gene3D" id="2.150.10.10">
    <property type="entry name" value="Serralysin-like metalloprotease, C-terminal"/>
    <property type="match status" value="3"/>
</dbReference>
<feature type="region of interest" description="Disordered" evidence="5">
    <location>
        <begin position="1642"/>
        <end position="1730"/>
    </location>
</feature>
<dbReference type="PANTHER" id="PTHR38340:SF1">
    <property type="entry name" value="S-LAYER PROTEIN"/>
    <property type="match status" value="1"/>
</dbReference>
<evidence type="ECO:0000259" key="6">
    <source>
        <dbReference type="Pfam" id="PF08548"/>
    </source>
</evidence>
<dbReference type="Pfam" id="PF00353">
    <property type="entry name" value="HemolysinCabind"/>
    <property type="match status" value="7"/>
</dbReference>
<dbReference type="PANTHER" id="PTHR38340">
    <property type="entry name" value="S-LAYER PROTEIN"/>
    <property type="match status" value="1"/>
</dbReference>
<dbReference type="InterPro" id="IPR018511">
    <property type="entry name" value="Hemolysin-typ_Ca-bd_CS"/>
</dbReference>
<dbReference type="SUPFAM" id="SSF63825">
    <property type="entry name" value="YWTD domain"/>
    <property type="match status" value="1"/>
</dbReference>
<dbReference type="Pfam" id="PF08548">
    <property type="entry name" value="Peptidase_M10_C"/>
    <property type="match status" value="1"/>
</dbReference>
<reference evidence="7 8" key="1">
    <citation type="submission" date="2023-07" db="EMBL/GenBank/DDBJ databases">
        <title>Genomic Encyclopedia of Type Strains, Phase IV (KMG-IV): sequencing the most valuable type-strain genomes for metagenomic binning, comparative biology and taxonomic classification.</title>
        <authorList>
            <person name="Goeker M."/>
        </authorList>
    </citation>
    <scope>NUCLEOTIDE SEQUENCE [LARGE SCALE GENOMIC DNA]</scope>
    <source>
        <strain evidence="7 8">DSM 18695</strain>
    </source>
</reference>
<evidence type="ECO:0000313" key="7">
    <source>
        <dbReference type="EMBL" id="MDQ0463543.1"/>
    </source>
</evidence>
<dbReference type="InterPro" id="IPR011042">
    <property type="entry name" value="6-blade_b-propeller_TolB-like"/>
</dbReference>
<dbReference type="RefSeq" id="WP_307347548.1">
    <property type="nucleotide sequence ID" value="NZ_JAUSVS010000002.1"/>
</dbReference>
<comment type="cofactor">
    <cofactor evidence="1">
        <name>Ca(2+)</name>
        <dbReference type="ChEBI" id="CHEBI:29108"/>
    </cofactor>
</comment>
<feature type="domain" description="Peptidase M10 serralysin C-terminal" evidence="6">
    <location>
        <begin position="1810"/>
        <end position="1938"/>
    </location>
</feature>
<keyword evidence="8" id="KW-1185">Reference proteome</keyword>
<keyword evidence="4" id="KW-0677">Repeat</keyword>
<dbReference type="Proteomes" id="UP001228905">
    <property type="component" value="Unassembled WGS sequence"/>
</dbReference>
<sequence length="1956" mass="196919">MASTLAAGDVAVVGFNTAQSDSSGQPATTNAIYFVLLAPITNGTVIYFTDRTWNGSAFSTSGTDGTFTYTAGADLPAGTVITLSSAQLLGAGIDLDEAGEALYVFQGTNVNTPTTFLYAVEFGDGNTTFNASLSNTGLTNGVNALAVDLDSGAYSGPSTQQDSYLKNGTDLVHAISDPNNWYGDNRDTVNALVQPPQGTFLTSPDIQIWGAAAGGGDGIIRIDADATTGLGVQLNQVRIYTSDGDEGAAFQNLFVAPRDIVIDTVHGKFFIADSDLAGTNRILQGNLSDLLGSPGTVPTVTVLYSDATAGVNGQIRNLIIDPEHGYVFFSHAVNNAVQRVNYDTAGQTPSTIVNLGTASGNPNGTTNNFVDDFVYDTVHDTLYITSHRVTAAADGDVISRNYIYKVTGVSTFSGTTFTFTGGNVTVLPFSPDDDDAGVLTTPGEAFPREFGSLEGIAINAAGTVIYFATASVLEDTDGDGGTGGGSGTAPVLRPGGIYSYALTGNAAGTFTQIYVQTIGGAGPQGLLDELEIDETSGRYYVHDTTGGTAQPGDEGIWTGLLSGGTPVKISTISNINGLLLDGFEINRSPTLTVTTSSASYTETAGASSGFNTPVQLISAATAADTDTSGFTDQLNGAIVRISNGFLQGATHQDRLTINGTTSGTLDFGSQDITYSYDSTTGVMTLTGASTFANYQAALVLVRYSVSGDNPTNYGTDGSRTISWSVSDGLVSSDEQQVSVTVTGVNDNPVNTVGSSQSVNEDATVVLTGISIADPDADPASQNVTVTLSVTHGTLDIRTDVAGGVTAGQVTGDTTGSITITATQNQINATLANATGLTYAPAANYYGSDNLTVQTSDNGLNGTGGALTDTDLKAITVNAVNDAPVLTPVSETAVTYTENGAAVGLLATGDVNDDVDLPTNFNGGSFRVQITGGAVAGDQIVVLGSSGFSVSSGNLMQGATVIGTVTGSGTSDFTVTLNTNATPSVVDALVKAFGFQSSSDNPGSGDRTITFTFNDGGAVGGGALTDVSTQVVHVTAVNDAPVNVAPSGATGSEDTTFPITGLSITDADDNGATVTVTLSVAHGVLTINTAVGGGLLAAGVSGNGTNTVTLTGTKAAINTTLADATGLQFHGDANYNGADTLHVVTNDGGATGTGGAQSDTDDYTIIVTAVNDAPDLTPNAPSDVAWTEATAAVQLNATGVVSDVDSPVNYTGGSLRVQITTGATAGDQIDVLAASGFTVSAGNLMFGGNAIGTVTGQGTSDFLVSALTAFATPSVINSLLEAFGFSNNTTTPTNTDRVVTFTFNDGGNIGTGGGLTDAVTQTIHVTDLTGGVANDDDVSTNENVVLSGNVENNNGHGADTGVTNVTEVNGVGANVGTQITLPSGALLTVNADGTFSYDPNGQFNYLGGPTSGASNITATDSFTYTVDGGDTATVTVTINGVDSNGDILQGTAGGDDITGGIGNDTLNGLGGNDDLGGGDGNDIVNGGDNDDTLNGNDGNDKLNGDNGTDTLNGGLGADLIHGGAGDDHIFGGDNNDNMFGDGGNDDMHGGAGNDVYNVEDAGDTVDENPGEGTDIVRESLANYTLSANVENLEMQGSGDINGTGNASNNNMTGTIGNNTLQGLDGNDTLNGLAGKDNLQGGNGNDIINGGDDNDTVDGGADNDNIHGDAGNDIVSGGDGADVVYGDEGNDKVNGNAGADNLYGGNGADQLSGGEENDHLYGGGDNDNLDGGTGADYMEGGTGNDVYIVDNTGDGAVELSGEGFDIVRNSVNFTLGDNIESMEMQGSANINGTGNALVNNMTGNTGDNQLKGLAGNDTLNGGGGNDTLTGGVGNDQMTGGAGFDTFVVLQESIGTPSLETDFVYDLNMAGGDRIDLSAIDADSGLAGNQAFTFVASFSHHAGEATLTYDSGSGFTFLRLDVNGDGTTDYQMKITGDVTATATNINTGGEPAGDGGWIL</sequence>
<organism evidence="7 8">
    <name type="scientific">Caulobacter ginsengisoli</name>
    <dbReference type="NCBI Taxonomy" id="400775"/>
    <lineage>
        <taxon>Bacteria</taxon>
        <taxon>Pseudomonadati</taxon>
        <taxon>Pseudomonadota</taxon>
        <taxon>Alphaproteobacteria</taxon>
        <taxon>Caulobacterales</taxon>
        <taxon>Caulobacteraceae</taxon>
        <taxon>Caulobacter</taxon>
    </lineage>
</organism>
<evidence type="ECO:0000256" key="3">
    <source>
        <dbReference type="ARBA" id="ARBA00022525"/>
    </source>
</evidence>
<keyword evidence="3" id="KW-0964">Secreted</keyword>
<feature type="region of interest" description="Disordered" evidence="5">
    <location>
        <begin position="1476"/>
        <end position="1506"/>
    </location>
</feature>
<dbReference type="InterPro" id="IPR050557">
    <property type="entry name" value="RTX_toxin/Mannuronan_C5-epim"/>
</dbReference>
<name>A0ABU0IQW8_9CAUL</name>
<dbReference type="InterPro" id="IPR013858">
    <property type="entry name" value="Peptidase_M10B_C"/>
</dbReference>
<evidence type="ECO:0000313" key="8">
    <source>
        <dbReference type="Proteomes" id="UP001228905"/>
    </source>
</evidence>
<comment type="caution">
    <text evidence="7">The sequence shown here is derived from an EMBL/GenBank/DDBJ whole genome shotgun (WGS) entry which is preliminary data.</text>
</comment>
<protein>
    <submittedName>
        <fullName evidence="7">VCBS repeat-containing protein</fullName>
    </submittedName>
</protein>
<comment type="subcellular location">
    <subcellularLocation>
        <location evidence="2">Secreted</location>
    </subcellularLocation>
</comment>
<dbReference type="Gene3D" id="2.120.10.30">
    <property type="entry name" value="TolB, C-terminal domain"/>
    <property type="match status" value="1"/>
</dbReference>
<dbReference type="InterPro" id="IPR011049">
    <property type="entry name" value="Serralysin-like_metalloprot_C"/>
</dbReference>
<gene>
    <name evidence="7" type="ORF">QO010_001314</name>
</gene>
<evidence type="ECO:0000256" key="5">
    <source>
        <dbReference type="SAM" id="MobiDB-lite"/>
    </source>
</evidence>
<feature type="compositionally biased region" description="Low complexity" evidence="5">
    <location>
        <begin position="1480"/>
        <end position="1496"/>
    </location>
</feature>
<evidence type="ECO:0000256" key="1">
    <source>
        <dbReference type="ARBA" id="ARBA00001913"/>
    </source>
</evidence>
<accession>A0ABU0IQW8</accession>
<dbReference type="PROSITE" id="PS00330">
    <property type="entry name" value="HEMOLYSIN_CALCIUM"/>
    <property type="match status" value="5"/>
</dbReference>